<dbReference type="OrthoDB" id="346907at2759"/>
<evidence type="ECO:0000313" key="3">
    <source>
        <dbReference type="EMBL" id="KAF7636764.1"/>
    </source>
</evidence>
<keyword evidence="1" id="KW-0472">Membrane</keyword>
<gene>
    <name evidence="3" type="ORF">Mgra_00003710</name>
</gene>
<dbReference type="Gene3D" id="1.10.510.10">
    <property type="entry name" value="Transferase(Phosphotransferase) domain 1"/>
    <property type="match status" value="1"/>
</dbReference>
<name>A0A8S9ZU06_9BILA</name>
<keyword evidence="4" id="KW-1185">Reference proteome</keyword>
<dbReference type="AlphaFoldDB" id="A0A8S9ZU06"/>
<evidence type="ECO:0000259" key="2">
    <source>
        <dbReference type="PROSITE" id="PS50011"/>
    </source>
</evidence>
<feature type="domain" description="Protein kinase" evidence="2">
    <location>
        <begin position="1"/>
        <end position="62"/>
    </location>
</feature>
<organism evidence="3 4">
    <name type="scientific">Meloidogyne graminicola</name>
    <dbReference type="NCBI Taxonomy" id="189291"/>
    <lineage>
        <taxon>Eukaryota</taxon>
        <taxon>Metazoa</taxon>
        <taxon>Ecdysozoa</taxon>
        <taxon>Nematoda</taxon>
        <taxon>Chromadorea</taxon>
        <taxon>Rhabditida</taxon>
        <taxon>Tylenchina</taxon>
        <taxon>Tylenchomorpha</taxon>
        <taxon>Tylenchoidea</taxon>
        <taxon>Meloidogynidae</taxon>
        <taxon>Meloidogyninae</taxon>
        <taxon>Meloidogyne</taxon>
    </lineage>
</organism>
<protein>
    <submittedName>
        <fullName evidence="3">Protein kinase domain-containing protein</fullName>
    </submittedName>
</protein>
<evidence type="ECO:0000313" key="4">
    <source>
        <dbReference type="Proteomes" id="UP000605970"/>
    </source>
</evidence>
<sequence length="62" mass="7090">MSPELATNGFLSQNATKADIWAIGVIIYQILFGFDQYPYPIMDNIYQQIVFLSGKNSKNTWN</sequence>
<keyword evidence="3" id="KW-0808">Transferase</keyword>
<dbReference type="InterPro" id="IPR000719">
    <property type="entry name" value="Prot_kinase_dom"/>
</dbReference>
<keyword evidence="1" id="KW-1133">Transmembrane helix</keyword>
<dbReference type="Proteomes" id="UP000605970">
    <property type="component" value="Unassembled WGS sequence"/>
</dbReference>
<proteinExistence type="predicted"/>
<dbReference type="GO" id="GO:0005524">
    <property type="term" value="F:ATP binding"/>
    <property type="evidence" value="ECO:0007669"/>
    <property type="project" value="InterPro"/>
</dbReference>
<evidence type="ECO:0000256" key="1">
    <source>
        <dbReference type="SAM" id="Phobius"/>
    </source>
</evidence>
<accession>A0A8S9ZU06</accession>
<dbReference type="SUPFAM" id="SSF56112">
    <property type="entry name" value="Protein kinase-like (PK-like)"/>
    <property type="match status" value="1"/>
</dbReference>
<keyword evidence="3" id="KW-0418">Kinase</keyword>
<feature type="transmembrane region" description="Helical" evidence="1">
    <location>
        <begin position="20"/>
        <end position="39"/>
    </location>
</feature>
<dbReference type="PROSITE" id="PS50011">
    <property type="entry name" value="PROTEIN_KINASE_DOM"/>
    <property type="match status" value="1"/>
</dbReference>
<dbReference type="InterPro" id="IPR011009">
    <property type="entry name" value="Kinase-like_dom_sf"/>
</dbReference>
<comment type="caution">
    <text evidence="3">The sequence shown here is derived from an EMBL/GenBank/DDBJ whole genome shotgun (WGS) entry which is preliminary data.</text>
</comment>
<dbReference type="EMBL" id="JABEBT010000026">
    <property type="protein sequence ID" value="KAF7636764.1"/>
    <property type="molecule type" value="Genomic_DNA"/>
</dbReference>
<reference evidence="3" key="1">
    <citation type="journal article" date="2020" name="Ecol. Evol.">
        <title>Genome structure and content of the rice root-knot nematode (Meloidogyne graminicola).</title>
        <authorList>
            <person name="Phan N.T."/>
            <person name="Danchin E.G.J."/>
            <person name="Klopp C."/>
            <person name="Perfus-Barbeoch L."/>
            <person name="Kozlowski D.K."/>
            <person name="Koutsovoulos G.D."/>
            <person name="Lopez-Roques C."/>
            <person name="Bouchez O."/>
            <person name="Zahm M."/>
            <person name="Besnard G."/>
            <person name="Bellafiore S."/>
        </authorList>
    </citation>
    <scope>NUCLEOTIDE SEQUENCE</scope>
    <source>
        <strain evidence="3">VN-18</strain>
    </source>
</reference>
<keyword evidence="1" id="KW-0812">Transmembrane</keyword>
<dbReference type="GO" id="GO:0004672">
    <property type="term" value="F:protein kinase activity"/>
    <property type="evidence" value="ECO:0007669"/>
    <property type="project" value="InterPro"/>
</dbReference>
<feature type="non-terminal residue" evidence="3">
    <location>
        <position position="1"/>
    </location>
</feature>